<name>A0A2Z3GTE4_9BACT</name>
<accession>A0A2Z3GTE4</accession>
<dbReference type="KEGG" id="gog:C1280_08425"/>
<keyword evidence="3" id="KW-1185">Reference proteome</keyword>
<dbReference type="InterPro" id="IPR037401">
    <property type="entry name" value="SnoaL-like"/>
</dbReference>
<evidence type="ECO:0000313" key="2">
    <source>
        <dbReference type="EMBL" id="AWM37043.1"/>
    </source>
</evidence>
<dbReference type="Pfam" id="PF12680">
    <property type="entry name" value="SnoaL_2"/>
    <property type="match status" value="1"/>
</dbReference>
<dbReference type="SUPFAM" id="SSF54427">
    <property type="entry name" value="NTF2-like"/>
    <property type="match status" value="1"/>
</dbReference>
<proteinExistence type="predicted"/>
<sequence>MSNNKTVLEQANAAVTKGDNEGFLSFCTDDTLWTFVGDRVLRGKEAVRQWMAESYSQGPPELTVDHLIAEGEFVTAVGVVSTRDKGGKTTRYAYCDVWRVQDGKLAELRAFVIEEKG</sequence>
<dbReference type="EMBL" id="CP025958">
    <property type="protein sequence ID" value="AWM37043.1"/>
    <property type="molecule type" value="Genomic_DNA"/>
</dbReference>
<organism evidence="2 3">
    <name type="scientific">Gemmata obscuriglobus</name>
    <dbReference type="NCBI Taxonomy" id="114"/>
    <lineage>
        <taxon>Bacteria</taxon>
        <taxon>Pseudomonadati</taxon>
        <taxon>Planctomycetota</taxon>
        <taxon>Planctomycetia</taxon>
        <taxon>Gemmatales</taxon>
        <taxon>Gemmataceae</taxon>
        <taxon>Gemmata</taxon>
    </lineage>
</organism>
<gene>
    <name evidence="2" type="ORF">C1280_08425</name>
</gene>
<feature type="domain" description="SnoaL-like" evidence="1">
    <location>
        <begin position="9"/>
        <end position="107"/>
    </location>
</feature>
<evidence type="ECO:0000313" key="3">
    <source>
        <dbReference type="Proteomes" id="UP000245802"/>
    </source>
</evidence>
<dbReference type="Gene3D" id="3.10.450.50">
    <property type="match status" value="1"/>
</dbReference>
<reference evidence="2 3" key="1">
    <citation type="submission" date="2018-01" db="EMBL/GenBank/DDBJ databases">
        <title>G. obscuriglobus.</title>
        <authorList>
            <person name="Franke J."/>
            <person name="Blomberg W."/>
            <person name="Selmecki A."/>
        </authorList>
    </citation>
    <scope>NUCLEOTIDE SEQUENCE [LARGE SCALE GENOMIC DNA]</scope>
    <source>
        <strain evidence="2 3">DSM 5831</strain>
    </source>
</reference>
<dbReference type="OrthoDB" id="6692273at2"/>
<dbReference type="InterPro" id="IPR032710">
    <property type="entry name" value="NTF2-like_dom_sf"/>
</dbReference>
<protein>
    <submittedName>
        <fullName evidence="2">Nuclear transport factor 2 family protein</fullName>
    </submittedName>
</protein>
<dbReference type="Proteomes" id="UP000245802">
    <property type="component" value="Chromosome"/>
</dbReference>
<dbReference type="AlphaFoldDB" id="A0A2Z3GTE4"/>
<evidence type="ECO:0000259" key="1">
    <source>
        <dbReference type="Pfam" id="PF12680"/>
    </source>
</evidence>
<dbReference type="RefSeq" id="WP_010033397.1">
    <property type="nucleotide sequence ID" value="NZ_CP025958.1"/>
</dbReference>